<dbReference type="EMBL" id="PYFT01000001">
    <property type="protein sequence ID" value="PSR56481.1"/>
    <property type="molecule type" value="Genomic_DNA"/>
</dbReference>
<reference evidence="3 4" key="1">
    <citation type="submission" date="2018-03" db="EMBL/GenBank/DDBJ databases">
        <title>Adhaeribacter sp. HMF7605 Genome sequencing and assembly.</title>
        <authorList>
            <person name="Kang H."/>
            <person name="Kang J."/>
            <person name="Cha I."/>
            <person name="Kim H."/>
            <person name="Joh K."/>
        </authorList>
    </citation>
    <scope>NUCLEOTIDE SEQUENCE [LARGE SCALE GENOMIC DNA]</scope>
    <source>
        <strain evidence="3 4">HMF7605</strain>
    </source>
</reference>
<dbReference type="Proteomes" id="UP000240357">
    <property type="component" value="Unassembled WGS sequence"/>
</dbReference>
<dbReference type="Gene3D" id="3.30.560.10">
    <property type="entry name" value="Glucose Oxidase, domain 3"/>
    <property type="match status" value="1"/>
</dbReference>
<keyword evidence="4" id="KW-1185">Reference proteome</keyword>
<comment type="similarity">
    <text evidence="1">Belongs to the GMC oxidoreductase family.</text>
</comment>
<feature type="domain" description="Glucose-methanol-choline oxidoreductase N-terminal" evidence="2">
    <location>
        <begin position="326"/>
        <end position="340"/>
    </location>
</feature>
<dbReference type="Gene3D" id="3.50.50.60">
    <property type="entry name" value="FAD/NAD(P)-binding domain"/>
    <property type="match status" value="1"/>
</dbReference>
<proteinExistence type="inferred from homology"/>
<comment type="caution">
    <text evidence="3">The sequence shown here is derived from an EMBL/GenBank/DDBJ whole genome shotgun (WGS) entry which is preliminary data.</text>
</comment>
<dbReference type="Pfam" id="PF00732">
    <property type="entry name" value="GMC_oxred_N"/>
    <property type="match status" value="1"/>
</dbReference>
<dbReference type="OrthoDB" id="9785276at2"/>
<dbReference type="AlphaFoldDB" id="A0A2T2YLU1"/>
<dbReference type="GO" id="GO:0016614">
    <property type="term" value="F:oxidoreductase activity, acting on CH-OH group of donors"/>
    <property type="evidence" value="ECO:0007669"/>
    <property type="project" value="InterPro"/>
</dbReference>
<dbReference type="SUPFAM" id="SSF51905">
    <property type="entry name" value="FAD/NAD(P)-binding domain"/>
    <property type="match status" value="1"/>
</dbReference>
<evidence type="ECO:0000256" key="1">
    <source>
        <dbReference type="ARBA" id="ARBA00010790"/>
    </source>
</evidence>
<dbReference type="GO" id="GO:0050660">
    <property type="term" value="F:flavin adenine dinucleotide binding"/>
    <property type="evidence" value="ECO:0007669"/>
    <property type="project" value="InterPro"/>
</dbReference>
<evidence type="ECO:0000259" key="2">
    <source>
        <dbReference type="PROSITE" id="PS00624"/>
    </source>
</evidence>
<dbReference type="InterPro" id="IPR007867">
    <property type="entry name" value="GMC_OxRtase_C"/>
</dbReference>
<dbReference type="RefSeq" id="WP_106932658.1">
    <property type="nucleotide sequence ID" value="NZ_PYFT01000001.1"/>
</dbReference>
<evidence type="ECO:0000313" key="3">
    <source>
        <dbReference type="EMBL" id="PSR56481.1"/>
    </source>
</evidence>
<protein>
    <submittedName>
        <fullName evidence="3">Glucose-methanol-choline oxidoreductase</fullName>
    </submittedName>
</protein>
<dbReference type="Pfam" id="PF05199">
    <property type="entry name" value="GMC_oxred_C"/>
    <property type="match status" value="1"/>
</dbReference>
<dbReference type="InterPro" id="IPR012132">
    <property type="entry name" value="GMC_OxRdtase"/>
</dbReference>
<dbReference type="InterPro" id="IPR036188">
    <property type="entry name" value="FAD/NAD-bd_sf"/>
</dbReference>
<dbReference type="PANTHER" id="PTHR11552">
    <property type="entry name" value="GLUCOSE-METHANOL-CHOLINE GMC OXIDOREDUCTASE"/>
    <property type="match status" value="1"/>
</dbReference>
<gene>
    <name evidence="3" type="ORF">AHMF7605_24790</name>
</gene>
<dbReference type="SUPFAM" id="SSF54373">
    <property type="entry name" value="FAD-linked reductases, C-terminal domain"/>
    <property type="match status" value="1"/>
</dbReference>
<evidence type="ECO:0000313" key="4">
    <source>
        <dbReference type="Proteomes" id="UP000240357"/>
    </source>
</evidence>
<accession>A0A2T2YLU1</accession>
<organism evidence="3 4">
    <name type="scientific">Adhaeribacter arboris</name>
    <dbReference type="NCBI Taxonomy" id="2072846"/>
    <lineage>
        <taxon>Bacteria</taxon>
        <taxon>Pseudomonadati</taxon>
        <taxon>Bacteroidota</taxon>
        <taxon>Cytophagia</taxon>
        <taxon>Cytophagales</taxon>
        <taxon>Hymenobacteraceae</taxon>
        <taxon>Adhaeribacter</taxon>
    </lineage>
</organism>
<name>A0A2T2YLU1_9BACT</name>
<dbReference type="PIRSF" id="PIRSF000137">
    <property type="entry name" value="Alcohol_oxidase"/>
    <property type="match status" value="1"/>
</dbReference>
<sequence>MTETAKFDYIVVGSGAGGGTLAANLAIAGYKVLVLEAGKDHSENYYSQVPVFHSLSTEQDDLKWDFFVKHYSNEEQAQKDSKFNQPHKGILYPRAGTLGGCTAHNAMICVYPHNSDWDHIAEITGDKSWASNNMRKYFERLENCRYGVGNTFHKYAARLLRRIGISFNPRRRGYNGWLQTSNANPTLVLKDKSLIRIILEAFEQTIEERSGKFLRRLKRGFDPNDWDCAQNRAEGAAFFPINTAQGRRIGTRERLKAVRKKFPNNLTIWTDCLAKKVLFGPENTAIGVEYFEGEHLYKADPYAGKNNHSGITKQVFAKREVIISGGAFNTPQLLMLSGIGPAEQLRKHGIEVRVDLPGVGENLQDRYEVGVVSQMKRDFPLLKEAAFSPTLDDPNFVNWKKGKGLYTSNGGLLGIIKRSNRQKPDPDLYIFGLPGYFDGYKPGYSTDHIKNKNYFTWCVLKGHTNNLAGKVTLHSANPVDTPEINFRYFDDDPGVDQAQWQDDLDSVVAGVEFARRMNIDSGLRGVIDGEVVPGPKYQTQEEIRKFVKNEAWGHHASCSCKIGADGDKMAVLDSRFRVRRTRNLRVVDASVFPRIPGLFIVSSVYMIGEKASDVILEDAKKNALSGNLVFEPA</sequence>
<dbReference type="PROSITE" id="PS00624">
    <property type="entry name" value="GMC_OXRED_2"/>
    <property type="match status" value="1"/>
</dbReference>
<dbReference type="InterPro" id="IPR000172">
    <property type="entry name" value="GMC_OxRdtase_N"/>
</dbReference>
<dbReference type="PANTHER" id="PTHR11552:SF213">
    <property type="entry name" value="DEHYDROGENASE, PUTATIVE-RELATED"/>
    <property type="match status" value="1"/>
</dbReference>